<accession>A0A0R1ES36</accession>
<protein>
    <submittedName>
        <fullName evidence="1">Uncharacterized protein</fullName>
    </submittedName>
</protein>
<sequence>MNYEIVNQLEAGQPGWDDHKAWLKQTNTQLLVLGPLPGFYGFLKDEHLQGVDLIDTITQRRYIDHKYMFFDKAPVPEGTAVYMNEGGTISLISEGETIGSMVTYAGTRRAVKELRYQYLDGTKDLIEEYSFDGNHYSNLFYYNDDIQEIQFLNRDGKVVIREFFYEGAINLITVEDPFSGHELRRYDDIEAFREGEIARFLKPEDTAITRYMGLEMTALRHAKSHNVLRLSESPFDENSEVRGNLMAILTNEIAYIHEVQMDQASYNALALRDVPLDKAKVVTEAR</sequence>
<dbReference type="EMBL" id="AZCT01000025">
    <property type="protein sequence ID" value="KRK10090.1"/>
    <property type="molecule type" value="Genomic_DNA"/>
</dbReference>
<comment type="caution">
    <text evidence="1">The sequence shown here is derived from an EMBL/GenBank/DDBJ whole genome shotgun (WGS) entry which is preliminary data.</text>
</comment>
<dbReference type="eggNOG" id="ENOG5033TNZ">
    <property type="taxonomic scope" value="Bacteria"/>
</dbReference>
<proteinExistence type="predicted"/>
<reference evidence="1 2" key="1">
    <citation type="journal article" date="2015" name="Genome Announc.">
        <title>Expanding the biotechnology potential of lactobacilli through comparative genomics of 213 strains and associated genera.</title>
        <authorList>
            <person name="Sun Z."/>
            <person name="Harris H.M."/>
            <person name="McCann A."/>
            <person name="Guo C."/>
            <person name="Argimon S."/>
            <person name="Zhang W."/>
            <person name="Yang X."/>
            <person name="Jeffery I.B."/>
            <person name="Cooney J.C."/>
            <person name="Kagawa T.F."/>
            <person name="Liu W."/>
            <person name="Song Y."/>
            <person name="Salvetti E."/>
            <person name="Wrobel A."/>
            <person name="Rasinkangas P."/>
            <person name="Parkhill J."/>
            <person name="Rea M.C."/>
            <person name="O'Sullivan O."/>
            <person name="Ritari J."/>
            <person name="Douillard F.P."/>
            <person name="Paul Ross R."/>
            <person name="Yang R."/>
            <person name="Briner A.E."/>
            <person name="Felis G.E."/>
            <person name="de Vos W.M."/>
            <person name="Barrangou R."/>
            <person name="Klaenhammer T.R."/>
            <person name="Caufield P.W."/>
            <person name="Cui Y."/>
            <person name="Zhang H."/>
            <person name="O'Toole P.W."/>
        </authorList>
    </citation>
    <scope>NUCLEOTIDE SEQUENCE [LARGE SCALE GENOMIC DNA]</scope>
    <source>
        <strain evidence="1 2">DSM 20178</strain>
    </source>
</reference>
<dbReference type="RefSeq" id="WP_010489047.1">
    <property type="nucleotide sequence ID" value="NZ_AZCT01000025.1"/>
</dbReference>
<evidence type="ECO:0000313" key="2">
    <source>
        <dbReference type="Proteomes" id="UP000051984"/>
    </source>
</evidence>
<organism evidence="1 2">
    <name type="scientific">Lacticaseibacillus zeae DSM 20178 = KCTC 3804</name>
    <dbReference type="NCBI Taxonomy" id="1423816"/>
    <lineage>
        <taxon>Bacteria</taxon>
        <taxon>Bacillati</taxon>
        <taxon>Bacillota</taxon>
        <taxon>Bacilli</taxon>
        <taxon>Lactobacillales</taxon>
        <taxon>Lactobacillaceae</taxon>
        <taxon>Lacticaseibacillus</taxon>
    </lineage>
</organism>
<dbReference type="Proteomes" id="UP000051984">
    <property type="component" value="Unassembled WGS sequence"/>
</dbReference>
<name>A0A0R1ES36_LACZE</name>
<dbReference type="PATRIC" id="fig|1423816.3.peg.1983"/>
<dbReference type="AlphaFoldDB" id="A0A0R1ES36"/>
<gene>
    <name evidence="1" type="ORF">FD51_GL001909</name>
</gene>
<evidence type="ECO:0000313" key="1">
    <source>
        <dbReference type="EMBL" id="KRK10090.1"/>
    </source>
</evidence>